<keyword evidence="1" id="KW-0732">Signal</keyword>
<evidence type="ECO:0008006" key="4">
    <source>
        <dbReference type="Google" id="ProtNLM"/>
    </source>
</evidence>
<reference evidence="2 3" key="1">
    <citation type="submission" date="2021-06" db="EMBL/GenBank/DDBJ databases">
        <title>Caerostris extrusa draft genome.</title>
        <authorList>
            <person name="Kono N."/>
            <person name="Arakawa K."/>
        </authorList>
    </citation>
    <scope>NUCLEOTIDE SEQUENCE [LARGE SCALE GENOMIC DNA]</scope>
</reference>
<organism evidence="2 3">
    <name type="scientific">Caerostris extrusa</name>
    <name type="common">Bark spider</name>
    <name type="synonym">Caerostris bankana</name>
    <dbReference type="NCBI Taxonomy" id="172846"/>
    <lineage>
        <taxon>Eukaryota</taxon>
        <taxon>Metazoa</taxon>
        <taxon>Ecdysozoa</taxon>
        <taxon>Arthropoda</taxon>
        <taxon>Chelicerata</taxon>
        <taxon>Arachnida</taxon>
        <taxon>Araneae</taxon>
        <taxon>Araneomorphae</taxon>
        <taxon>Entelegynae</taxon>
        <taxon>Araneoidea</taxon>
        <taxon>Araneidae</taxon>
        <taxon>Caerostris</taxon>
    </lineage>
</organism>
<dbReference type="EMBL" id="BPLR01005180">
    <property type="protein sequence ID" value="GIY00452.1"/>
    <property type="molecule type" value="Genomic_DNA"/>
</dbReference>
<name>A0AAV4PX27_CAEEX</name>
<gene>
    <name evidence="2" type="ORF">CEXT_111711</name>
</gene>
<comment type="caution">
    <text evidence="2">The sequence shown here is derived from an EMBL/GenBank/DDBJ whole genome shotgun (WGS) entry which is preliminary data.</text>
</comment>
<accession>A0AAV4PX27</accession>
<evidence type="ECO:0000313" key="2">
    <source>
        <dbReference type="EMBL" id="GIY00452.1"/>
    </source>
</evidence>
<proteinExistence type="predicted"/>
<evidence type="ECO:0000313" key="3">
    <source>
        <dbReference type="Proteomes" id="UP001054945"/>
    </source>
</evidence>
<feature type="signal peptide" evidence="1">
    <location>
        <begin position="1"/>
        <end position="18"/>
    </location>
</feature>
<evidence type="ECO:0000256" key="1">
    <source>
        <dbReference type="SAM" id="SignalP"/>
    </source>
</evidence>
<feature type="chain" id="PRO_5043842538" description="Secreted protein" evidence="1">
    <location>
        <begin position="19"/>
        <end position="81"/>
    </location>
</feature>
<sequence length="81" mass="9187">MLGTWFVVDFLQFSASLSQSVSWRVRRGGFLLDTISCSIFDGDRRVQKGVVKVDWFAQLLTPRSGSPYLQQRKTFINGNVA</sequence>
<keyword evidence="3" id="KW-1185">Reference proteome</keyword>
<dbReference type="Proteomes" id="UP001054945">
    <property type="component" value="Unassembled WGS sequence"/>
</dbReference>
<feature type="non-terminal residue" evidence="2">
    <location>
        <position position="81"/>
    </location>
</feature>
<dbReference type="AlphaFoldDB" id="A0AAV4PX27"/>
<protein>
    <recommendedName>
        <fullName evidence="4">Secreted protein</fullName>
    </recommendedName>
</protein>